<dbReference type="InterPro" id="IPR000086">
    <property type="entry name" value="NUDIX_hydrolase_dom"/>
</dbReference>
<comment type="cofactor">
    <cofactor evidence="1">
        <name>Mg(2+)</name>
        <dbReference type="ChEBI" id="CHEBI:18420"/>
    </cofactor>
</comment>
<feature type="domain" description="Nudix hydrolase" evidence="7">
    <location>
        <begin position="53"/>
        <end position="198"/>
    </location>
</feature>
<dbReference type="PANTHER" id="PTHR12629">
    <property type="entry name" value="DIPHOSPHOINOSITOL POLYPHOSPHATE PHOSPHOHYDROLASE"/>
    <property type="match status" value="1"/>
</dbReference>
<dbReference type="PROSITE" id="PS00893">
    <property type="entry name" value="NUDIX_BOX"/>
    <property type="match status" value="1"/>
</dbReference>
<dbReference type="GO" id="GO:0005634">
    <property type="term" value="C:nucleus"/>
    <property type="evidence" value="ECO:0007669"/>
    <property type="project" value="TreeGrafter"/>
</dbReference>
<dbReference type="PROSITE" id="PS51462">
    <property type="entry name" value="NUDIX"/>
    <property type="match status" value="1"/>
</dbReference>
<comment type="similarity">
    <text evidence="2">Belongs to the Nudix hydrolase family.</text>
</comment>
<dbReference type="SUPFAM" id="SSF55811">
    <property type="entry name" value="Nudix"/>
    <property type="match status" value="1"/>
</dbReference>
<evidence type="ECO:0000313" key="8">
    <source>
        <dbReference type="EMBL" id="CAD8594157.1"/>
    </source>
</evidence>
<keyword evidence="4" id="KW-0378">Hydrolase</keyword>
<evidence type="ECO:0000256" key="5">
    <source>
        <dbReference type="ARBA" id="ARBA00022842"/>
    </source>
</evidence>
<reference evidence="8" key="1">
    <citation type="submission" date="2021-01" db="EMBL/GenBank/DDBJ databases">
        <authorList>
            <person name="Corre E."/>
            <person name="Pelletier E."/>
            <person name="Niang G."/>
            <person name="Scheremetjew M."/>
            <person name="Finn R."/>
            <person name="Kale V."/>
            <person name="Holt S."/>
            <person name="Cochrane G."/>
            <person name="Meng A."/>
            <person name="Brown T."/>
            <person name="Cohen L."/>
        </authorList>
    </citation>
    <scope>NUCLEOTIDE SEQUENCE</scope>
    <source>
        <strain evidence="8">CCMP494</strain>
    </source>
</reference>
<evidence type="ECO:0000256" key="6">
    <source>
        <dbReference type="SAM" id="MobiDB-lite"/>
    </source>
</evidence>
<feature type="region of interest" description="Disordered" evidence="6">
    <location>
        <begin position="1"/>
        <end position="53"/>
    </location>
</feature>
<dbReference type="InterPro" id="IPR015797">
    <property type="entry name" value="NUDIX_hydrolase-like_dom_sf"/>
</dbReference>
<sequence length="208" mass="22590">MTGVDHSGSGSTSASDSPSSPMEAPPMSTDPAAMPTPLMSRQGREKQRYTQDSQRLVAGCIPVRDNPLVKGGVEVCMVSNRHNDGLIFPKGGWETDETAEEAAARESMEEAGVKGETCTYVGEFSFKSRKKALKVDGDGKNGVSKKATCVARVFVMNVTEEMAEWPEQATRTRTWLPAMDAIEQCKHDWMRDALRAWASTMPGLETAG</sequence>
<protein>
    <recommendedName>
        <fullName evidence="7">Nudix hydrolase domain-containing protein</fullName>
    </recommendedName>
</protein>
<dbReference type="Pfam" id="PF00293">
    <property type="entry name" value="NUDIX"/>
    <property type="match status" value="1"/>
</dbReference>
<dbReference type="Gene3D" id="3.90.79.10">
    <property type="entry name" value="Nucleoside Triphosphate Pyrophosphohydrolase"/>
    <property type="match status" value="1"/>
</dbReference>
<keyword evidence="3" id="KW-0479">Metal-binding</keyword>
<feature type="compositionally biased region" description="Low complexity" evidence="6">
    <location>
        <begin position="7"/>
        <end position="29"/>
    </location>
</feature>
<dbReference type="GO" id="GO:0005737">
    <property type="term" value="C:cytoplasm"/>
    <property type="evidence" value="ECO:0007669"/>
    <property type="project" value="TreeGrafter"/>
</dbReference>
<evidence type="ECO:0000256" key="3">
    <source>
        <dbReference type="ARBA" id="ARBA00022723"/>
    </source>
</evidence>
<dbReference type="GO" id="GO:0016462">
    <property type="term" value="F:pyrophosphatase activity"/>
    <property type="evidence" value="ECO:0007669"/>
    <property type="project" value="InterPro"/>
</dbReference>
<gene>
    <name evidence="8" type="ORF">MSP1404_LOCUS11561</name>
</gene>
<dbReference type="AlphaFoldDB" id="A0A7S0PVY0"/>
<dbReference type="CDD" id="cd04666">
    <property type="entry name" value="NUDIX_DIPP2_like_Nudt4"/>
    <property type="match status" value="1"/>
</dbReference>
<proteinExistence type="inferred from homology"/>
<dbReference type="InterPro" id="IPR047198">
    <property type="entry name" value="DDP-like_NUDIX"/>
</dbReference>
<evidence type="ECO:0000256" key="4">
    <source>
        <dbReference type="ARBA" id="ARBA00022801"/>
    </source>
</evidence>
<evidence type="ECO:0000256" key="2">
    <source>
        <dbReference type="ARBA" id="ARBA00005582"/>
    </source>
</evidence>
<dbReference type="GO" id="GO:0046872">
    <property type="term" value="F:metal ion binding"/>
    <property type="evidence" value="ECO:0007669"/>
    <property type="project" value="UniProtKB-KW"/>
</dbReference>
<accession>A0A7S0PVY0</accession>
<evidence type="ECO:0000256" key="1">
    <source>
        <dbReference type="ARBA" id="ARBA00001946"/>
    </source>
</evidence>
<dbReference type="PANTHER" id="PTHR12629:SF0">
    <property type="entry name" value="DIPHOSPHOINOSITOL-POLYPHOSPHATE DIPHOSPHATASE"/>
    <property type="match status" value="1"/>
</dbReference>
<keyword evidence="5" id="KW-0460">Magnesium</keyword>
<evidence type="ECO:0000259" key="7">
    <source>
        <dbReference type="PROSITE" id="PS51462"/>
    </source>
</evidence>
<dbReference type="InterPro" id="IPR020084">
    <property type="entry name" value="NUDIX_hydrolase_CS"/>
</dbReference>
<name>A0A7S0PVY0_MICPS</name>
<dbReference type="EMBL" id="HBEV01014846">
    <property type="protein sequence ID" value="CAD8594157.1"/>
    <property type="molecule type" value="Transcribed_RNA"/>
</dbReference>
<organism evidence="8">
    <name type="scientific">Micromonas pusilla</name>
    <name type="common">Picoplanktonic green alga</name>
    <name type="synonym">Chromulina pusilla</name>
    <dbReference type="NCBI Taxonomy" id="38833"/>
    <lineage>
        <taxon>Eukaryota</taxon>
        <taxon>Viridiplantae</taxon>
        <taxon>Chlorophyta</taxon>
        <taxon>Mamiellophyceae</taxon>
        <taxon>Mamiellales</taxon>
        <taxon>Mamiellaceae</taxon>
        <taxon>Micromonas</taxon>
    </lineage>
</organism>